<sequence>MLVDQRQPKADRTVWVVVLVAVLTIGMVVAAIMVALTLGTDLPALGMSSS</sequence>
<feature type="transmembrane region" description="Helical" evidence="1">
    <location>
        <begin position="12"/>
        <end position="38"/>
    </location>
</feature>
<keyword evidence="1" id="KW-1133">Transmembrane helix</keyword>
<keyword evidence="1" id="KW-0472">Membrane</keyword>
<keyword evidence="1" id="KW-0812">Transmembrane</keyword>
<reference evidence="2" key="1">
    <citation type="submission" date="2020-05" db="EMBL/GenBank/DDBJ databases">
        <authorList>
            <person name="Chiriac C."/>
            <person name="Salcher M."/>
            <person name="Ghai R."/>
            <person name="Kavagutti S V."/>
        </authorList>
    </citation>
    <scope>NUCLEOTIDE SEQUENCE</scope>
</reference>
<gene>
    <name evidence="2" type="ORF">UFOPK4410_00697</name>
</gene>
<name>A0A6J7VRC2_9ZZZZ</name>
<accession>A0A6J7VRC2</accession>
<dbReference type="EMBL" id="CAFBRV010000056">
    <property type="protein sequence ID" value="CAB5114050.1"/>
    <property type="molecule type" value="Genomic_DNA"/>
</dbReference>
<evidence type="ECO:0000256" key="1">
    <source>
        <dbReference type="SAM" id="Phobius"/>
    </source>
</evidence>
<protein>
    <submittedName>
        <fullName evidence="2">Unannotated protein</fullName>
    </submittedName>
</protein>
<organism evidence="2">
    <name type="scientific">freshwater metagenome</name>
    <dbReference type="NCBI Taxonomy" id="449393"/>
    <lineage>
        <taxon>unclassified sequences</taxon>
        <taxon>metagenomes</taxon>
        <taxon>ecological metagenomes</taxon>
    </lineage>
</organism>
<proteinExistence type="predicted"/>
<evidence type="ECO:0000313" key="2">
    <source>
        <dbReference type="EMBL" id="CAB5114050.1"/>
    </source>
</evidence>
<dbReference type="AlphaFoldDB" id="A0A6J7VRC2"/>